<reference evidence="2" key="1">
    <citation type="journal article" date="2022" name="IScience">
        <title>Evolution of zygomycete secretomes and the origins of terrestrial fungal ecologies.</title>
        <authorList>
            <person name="Chang Y."/>
            <person name="Wang Y."/>
            <person name="Mondo S."/>
            <person name="Ahrendt S."/>
            <person name="Andreopoulos W."/>
            <person name="Barry K."/>
            <person name="Beard J."/>
            <person name="Benny G.L."/>
            <person name="Blankenship S."/>
            <person name="Bonito G."/>
            <person name="Cuomo C."/>
            <person name="Desiro A."/>
            <person name="Gervers K.A."/>
            <person name="Hundley H."/>
            <person name="Kuo A."/>
            <person name="LaButti K."/>
            <person name="Lang B.F."/>
            <person name="Lipzen A."/>
            <person name="O'Donnell K."/>
            <person name="Pangilinan J."/>
            <person name="Reynolds N."/>
            <person name="Sandor L."/>
            <person name="Smith M.E."/>
            <person name="Tsang A."/>
            <person name="Grigoriev I.V."/>
            <person name="Stajich J.E."/>
            <person name="Spatafora J.W."/>
        </authorList>
    </citation>
    <scope>NUCLEOTIDE SEQUENCE</scope>
    <source>
        <strain evidence="2">RSA 2281</strain>
    </source>
</reference>
<accession>A0AAD5PJ27</accession>
<keyword evidence="1" id="KW-1133">Transmembrane helix</keyword>
<keyword evidence="1" id="KW-0812">Transmembrane</keyword>
<gene>
    <name evidence="2" type="ORF">BDA99DRAFT_496260</name>
</gene>
<proteinExistence type="predicted"/>
<evidence type="ECO:0000313" key="2">
    <source>
        <dbReference type="EMBL" id="KAI9275706.1"/>
    </source>
</evidence>
<keyword evidence="3" id="KW-1185">Reference proteome</keyword>
<dbReference type="EMBL" id="JAIXMP010000003">
    <property type="protein sequence ID" value="KAI9275706.1"/>
    <property type="molecule type" value="Genomic_DNA"/>
</dbReference>
<organism evidence="2 3">
    <name type="scientific">Phascolomyces articulosus</name>
    <dbReference type="NCBI Taxonomy" id="60185"/>
    <lineage>
        <taxon>Eukaryota</taxon>
        <taxon>Fungi</taxon>
        <taxon>Fungi incertae sedis</taxon>
        <taxon>Mucoromycota</taxon>
        <taxon>Mucoromycotina</taxon>
        <taxon>Mucoromycetes</taxon>
        <taxon>Mucorales</taxon>
        <taxon>Lichtheimiaceae</taxon>
        <taxon>Phascolomyces</taxon>
    </lineage>
</organism>
<name>A0AAD5PJ27_9FUNG</name>
<evidence type="ECO:0000256" key="1">
    <source>
        <dbReference type="SAM" id="Phobius"/>
    </source>
</evidence>
<feature type="transmembrane region" description="Helical" evidence="1">
    <location>
        <begin position="7"/>
        <end position="24"/>
    </location>
</feature>
<reference evidence="2" key="2">
    <citation type="submission" date="2023-02" db="EMBL/GenBank/DDBJ databases">
        <authorList>
            <consortium name="DOE Joint Genome Institute"/>
            <person name="Mondo S.J."/>
            <person name="Chang Y."/>
            <person name="Wang Y."/>
            <person name="Ahrendt S."/>
            <person name="Andreopoulos W."/>
            <person name="Barry K."/>
            <person name="Beard J."/>
            <person name="Benny G.L."/>
            <person name="Blankenship S."/>
            <person name="Bonito G."/>
            <person name="Cuomo C."/>
            <person name="Desiro A."/>
            <person name="Gervers K.A."/>
            <person name="Hundley H."/>
            <person name="Kuo A."/>
            <person name="LaButti K."/>
            <person name="Lang B.F."/>
            <person name="Lipzen A."/>
            <person name="O'Donnell K."/>
            <person name="Pangilinan J."/>
            <person name="Reynolds N."/>
            <person name="Sandor L."/>
            <person name="Smith M.W."/>
            <person name="Tsang A."/>
            <person name="Grigoriev I.V."/>
            <person name="Stajich J.E."/>
            <person name="Spatafora J.W."/>
        </authorList>
    </citation>
    <scope>NUCLEOTIDE SEQUENCE</scope>
    <source>
        <strain evidence="2">RSA 2281</strain>
    </source>
</reference>
<evidence type="ECO:0000313" key="3">
    <source>
        <dbReference type="Proteomes" id="UP001209540"/>
    </source>
</evidence>
<dbReference type="AlphaFoldDB" id="A0AAD5PJ27"/>
<feature type="transmembrane region" description="Helical" evidence="1">
    <location>
        <begin position="30"/>
        <end position="56"/>
    </location>
</feature>
<keyword evidence="1" id="KW-0472">Membrane</keyword>
<sequence>MGSRVSYVCLYIFVLILRNQLLFLDVNQPFYTFFFFAFSYDGIKKIKTIMTFILFVSEKKLQYGSGGGY</sequence>
<comment type="caution">
    <text evidence="2">The sequence shown here is derived from an EMBL/GenBank/DDBJ whole genome shotgun (WGS) entry which is preliminary data.</text>
</comment>
<protein>
    <submittedName>
        <fullName evidence="2">Uncharacterized protein</fullName>
    </submittedName>
</protein>
<dbReference type="Proteomes" id="UP001209540">
    <property type="component" value="Unassembled WGS sequence"/>
</dbReference>